<keyword evidence="3" id="KW-0067">ATP-binding</keyword>
<dbReference type="OrthoDB" id="5557210at2"/>
<organism evidence="3 4">
    <name type="scientific">Hydrogenobacter hydrogenophilus</name>
    <dbReference type="NCBI Taxonomy" id="35835"/>
    <lineage>
        <taxon>Bacteria</taxon>
        <taxon>Pseudomonadati</taxon>
        <taxon>Aquificota</taxon>
        <taxon>Aquificia</taxon>
        <taxon>Aquificales</taxon>
        <taxon>Aquificaceae</taxon>
        <taxon>Hydrogenobacter</taxon>
    </lineage>
</organism>
<keyword evidence="3" id="KW-0547">Nucleotide-binding</keyword>
<evidence type="ECO:0000259" key="2">
    <source>
        <dbReference type="Pfam" id="PF00271"/>
    </source>
</evidence>
<dbReference type="InterPro" id="IPR027417">
    <property type="entry name" value="P-loop_NTPase"/>
</dbReference>
<dbReference type="SUPFAM" id="SSF52540">
    <property type="entry name" value="P-loop containing nucleoside triphosphate hydrolases"/>
    <property type="match status" value="1"/>
</dbReference>
<sequence>MKWEVSFLGLVFECAFKLGFLKDRVEDYDSFKQKQVFAKLRGEIESLEGKHACLPALELLERNIPFEPTENPPKELTALGHENSLHNYLLFLFLTGYYEGYFYQKKLKKLELIKYHIGEESLKAGIYHNTDLLFVADDTLYVVDFKLAGAYSRINKLFTTKEDSIPYKVYGLPVNLSLGELNFERFVRNVLNVEDKLLTLKSASTELKGFLQVLSYAVDYLSENPREDLKEVCLSLLYPLAEPFVARFYLEGNSLEPYREKVRELYDKIREKTWEYEEVDATSKARISRLIKETQEKIEDLIQEVKRREEEVLDIEPDPIEQARKDVKERLEWFLQLDQPVKAICLLHSAGSGKTSQTRDLILNLEGNHIVFYFATRKVLVDREYQTLKATQRRDLELIYEKKTTAETERAKKVKMKGDTAQDISFQSGIIRRTVDKVKSATTKDGRRFIWAFLTQQAIVNTHVGRSTTEHIKDYLLSGRIRENYTFHFILDEFLGHQNGLFAVGELLKLLEEIEQKGGRANLYIFDANGYTPALLEKLLKEYERFEVIPSAIVLTEFKQEMSFEYKGIKLYCFAKHGYPSPKMNLVRRFVFLEKTKLEERRKELICKLAQIVERTFTDKEKSTALMFIQNKDDLAELERELKSKGFETLVATADSRKSQESINKGHQDIILSTSAISRGIDLSREHKPVNHIYAVIYDWGIENNLVELIQSISRARGDKKTEQETKTLHLIYVIPPTTEYILDHIEEYLDEEKVDGQVIELLYRKHSIEQRLELDFVISRIIQQFLKSSDGTVLVPLPNQYKTYYIPNSISEIEGVLNFIDGLYQIEKDKDLDELRETLLKALSVSVVNLKIGSYENYFHPYLLFSRQKLRSSFDAKKRRKAEELVEKLKPILEKHNEDKTKELQEMMGKLLPGQEDQVPVLVPVYALVLVRHFLKPKEKVEFKVKGRIGRGGADVLMGTVEPMTKCYVGDVGGNEYACITLTEDYPYTEVLSGRFVKFPVEFIKGLLEGS</sequence>
<dbReference type="Proteomes" id="UP000218627">
    <property type="component" value="Unassembled WGS sequence"/>
</dbReference>
<keyword evidence="3" id="KW-0347">Helicase</keyword>
<dbReference type="Gene3D" id="3.40.50.300">
    <property type="entry name" value="P-loop containing nucleotide triphosphate hydrolases"/>
    <property type="match status" value="1"/>
</dbReference>
<dbReference type="AlphaFoldDB" id="A0A285P0Z6"/>
<keyword evidence="1" id="KW-0175">Coiled coil</keyword>
<keyword evidence="3" id="KW-0378">Hydrolase</keyword>
<accession>A0A285P0Z6</accession>
<feature type="coiled-coil region" evidence="1">
    <location>
        <begin position="284"/>
        <end position="311"/>
    </location>
</feature>
<keyword evidence="4" id="KW-1185">Reference proteome</keyword>
<gene>
    <name evidence="3" type="ORF">SAMN06265353_0782</name>
</gene>
<dbReference type="InterPro" id="IPR001650">
    <property type="entry name" value="Helicase_C-like"/>
</dbReference>
<feature type="domain" description="Helicase C-terminal" evidence="2">
    <location>
        <begin position="613"/>
        <end position="716"/>
    </location>
</feature>
<evidence type="ECO:0000313" key="3">
    <source>
        <dbReference type="EMBL" id="SNZ13551.1"/>
    </source>
</evidence>
<proteinExistence type="predicted"/>
<evidence type="ECO:0000256" key="1">
    <source>
        <dbReference type="SAM" id="Coils"/>
    </source>
</evidence>
<reference evidence="4" key="1">
    <citation type="submission" date="2017-09" db="EMBL/GenBank/DDBJ databases">
        <authorList>
            <person name="Varghese N."/>
            <person name="Submissions S."/>
        </authorList>
    </citation>
    <scope>NUCLEOTIDE SEQUENCE [LARGE SCALE GENOMIC DNA]</scope>
    <source>
        <strain evidence="4">DSM 2913</strain>
    </source>
</reference>
<protein>
    <submittedName>
        <fullName evidence="3">Helicase conserved C-terminal domain-containing protein</fullName>
    </submittedName>
</protein>
<dbReference type="GO" id="GO:0004386">
    <property type="term" value="F:helicase activity"/>
    <property type="evidence" value="ECO:0007669"/>
    <property type="project" value="UniProtKB-KW"/>
</dbReference>
<dbReference type="RefSeq" id="WP_096601344.1">
    <property type="nucleotide sequence ID" value="NZ_OBEN01000003.1"/>
</dbReference>
<name>A0A285P0Z6_9AQUI</name>
<dbReference type="Pfam" id="PF00271">
    <property type="entry name" value="Helicase_C"/>
    <property type="match status" value="1"/>
</dbReference>
<evidence type="ECO:0000313" key="4">
    <source>
        <dbReference type="Proteomes" id="UP000218627"/>
    </source>
</evidence>
<dbReference type="EMBL" id="OBEN01000003">
    <property type="protein sequence ID" value="SNZ13551.1"/>
    <property type="molecule type" value="Genomic_DNA"/>
</dbReference>